<dbReference type="SUPFAM" id="SSF52540">
    <property type="entry name" value="P-loop containing nucleoside triphosphate hydrolases"/>
    <property type="match status" value="1"/>
</dbReference>
<evidence type="ECO:0000313" key="1">
    <source>
        <dbReference type="EMBL" id="GES90862.1"/>
    </source>
</evidence>
<dbReference type="Proteomes" id="UP000615446">
    <property type="component" value="Unassembled WGS sequence"/>
</dbReference>
<name>A0A8H3QTH9_9GLOM</name>
<accession>A0A8H3QTH9</accession>
<dbReference type="InterPro" id="IPR027417">
    <property type="entry name" value="P-loop_NTPase"/>
</dbReference>
<dbReference type="EMBL" id="BLAL01000196">
    <property type="protein sequence ID" value="GES90862.1"/>
    <property type="molecule type" value="Genomic_DNA"/>
</dbReference>
<evidence type="ECO:0000313" key="2">
    <source>
        <dbReference type="Proteomes" id="UP000615446"/>
    </source>
</evidence>
<proteinExistence type="predicted"/>
<dbReference type="InterPro" id="IPR052980">
    <property type="entry name" value="Crinkler_effector"/>
</dbReference>
<comment type="caution">
    <text evidence="1">The sequence shown here is derived from an EMBL/GenBank/DDBJ whole genome shotgun (WGS) entry which is preliminary data.</text>
</comment>
<protein>
    <recommendedName>
        <fullName evidence="3">Crinkler effector protein N-terminal domain-containing protein</fullName>
    </recommendedName>
</protein>
<dbReference type="PANTHER" id="PTHR33129">
    <property type="entry name" value="PROTEIN KINASE DOMAIN-CONTAINING PROTEIN-RELATED"/>
    <property type="match status" value="1"/>
</dbReference>
<organism evidence="1 2">
    <name type="scientific">Rhizophagus clarus</name>
    <dbReference type="NCBI Taxonomy" id="94130"/>
    <lineage>
        <taxon>Eukaryota</taxon>
        <taxon>Fungi</taxon>
        <taxon>Fungi incertae sedis</taxon>
        <taxon>Mucoromycota</taxon>
        <taxon>Glomeromycotina</taxon>
        <taxon>Glomeromycetes</taxon>
        <taxon>Glomerales</taxon>
        <taxon>Glomeraceae</taxon>
        <taxon>Rhizophagus</taxon>
    </lineage>
</organism>
<dbReference type="OrthoDB" id="2448891at2759"/>
<reference evidence="1" key="1">
    <citation type="submission" date="2019-10" db="EMBL/GenBank/DDBJ databases">
        <title>Conservation and host-specific expression of non-tandemly repeated heterogenous ribosome RNA gene in arbuscular mycorrhizal fungi.</title>
        <authorList>
            <person name="Maeda T."/>
            <person name="Kobayashi Y."/>
            <person name="Nakagawa T."/>
            <person name="Ezawa T."/>
            <person name="Yamaguchi K."/>
            <person name="Bino T."/>
            <person name="Nishimoto Y."/>
            <person name="Shigenobu S."/>
            <person name="Kawaguchi M."/>
        </authorList>
    </citation>
    <scope>NUCLEOTIDE SEQUENCE</scope>
    <source>
        <strain evidence="1">HR1</strain>
    </source>
</reference>
<gene>
    <name evidence="1" type="ORF">RCL2_001768900</name>
</gene>
<evidence type="ECO:0008006" key="3">
    <source>
        <dbReference type="Google" id="ProtNLM"/>
    </source>
</evidence>
<dbReference type="AlphaFoldDB" id="A0A8H3QTH9"/>
<sequence length="746" mass="87519">MSLFKPIWFLIESHYHANKITELSGNDFIDLIEAISKKEKLSCSPSRLTLYTKKKADSQFITLNNEIFKDCQKNFNNLTGIYEIDEDNPIRVKLPDEHQCKSAKKEIIEFWKNLDRAEIIFQLNESLGSDYLEYLEIKKEQDLEFNLRPGISSKNNIYACRKKDTNLDMDLWSAVTEGFIGVLCLPNNVFFLGDEGLGSFLIIRDCYKELIIKMFKRDISKFGCIITGTPGIGKTYFGLYLLYYIRLHHPNATIVWQLADSDTHQCYQFMPDGNVLVGGIAQFYDSISNKNNYYIVDAQKPEKSSAYVILLTSPKAELYNSIWKSEGITKYYMPIWNDEEIITLWNIRYKEMKDENGDTFTYEKLEMLMGRWGLIPRILRKWKDDLYSETEFDKLINEVDLMKCLKSVNEEGMSKDSASGRLIHIIVEPNFRKYKFCFASSFVSDSLINAYERYHHSSVRDFLQSSYSEPKASGLRGNLFEDYAHRQLQKGGTFRIRELTKGVTSTEIMNKKMDKLYYNWFDTLRDVDANSYNRPRSRIFESTDSFVFNSQENTLDLFQVTVSKAHGVKVKGLEKIKTHVWNGNIKLYFVVPSDKFDDYPWQSYRGLNNLVSYSHSPWIDDLKQYVLDINLREFYSNNDNNESNFYSCKKPWQSYRGLNNLVSYSHSPWIDDLKQYVLDINLREFYSNNDNNDGEQCNDNLTRAYYTTRNLLGESITQSSLRNFENERFRLPLWDCHDREGLLHES</sequence>
<dbReference type="PANTHER" id="PTHR33129:SF1">
    <property type="entry name" value="ATP-BINDING PROTEIN"/>
    <property type="match status" value="1"/>
</dbReference>